<protein>
    <submittedName>
        <fullName evidence="2">Anti-phage BREX system Lon protease BrxL</fullName>
    </submittedName>
</protein>
<feature type="domain" description="BREX system Lon protease-like BrxL N-terminal" evidence="1">
    <location>
        <begin position="21"/>
        <end position="67"/>
    </location>
</feature>
<dbReference type="GO" id="GO:0006508">
    <property type="term" value="P:proteolysis"/>
    <property type="evidence" value="ECO:0007669"/>
    <property type="project" value="UniProtKB-KW"/>
</dbReference>
<evidence type="ECO:0000313" key="3">
    <source>
        <dbReference type="Proteomes" id="UP001279012"/>
    </source>
</evidence>
<dbReference type="InterPro" id="IPR046838">
    <property type="entry name" value="BrxL_N"/>
</dbReference>
<keyword evidence="2" id="KW-0645">Protease</keyword>
<dbReference type="EMBL" id="JAWZZT010002096">
    <property type="protein sequence ID" value="MDX7019458.1"/>
    <property type="molecule type" value="Genomic_DNA"/>
</dbReference>
<organism evidence="2 3">
    <name type="scientific">Klebsiella aerogenes</name>
    <name type="common">Enterobacter aerogenes</name>
    <dbReference type="NCBI Taxonomy" id="548"/>
    <lineage>
        <taxon>Bacteria</taxon>
        <taxon>Pseudomonadati</taxon>
        <taxon>Pseudomonadota</taxon>
        <taxon>Gammaproteobacteria</taxon>
        <taxon>Enterobacterales</taxon>
        <taxon>Enterobacteriaceae</taxon>
        <taxon>Klebsiella/Raoultella group</taxon>
        <taxon>Klebsiella</taxon>
    </lineage>
</organism>
<proteinExistence type="predicted"/>
<name>A0AAW9EET0_KLEAE</name>
<gene>
    <name evidence="2" type="ORF">SJ059_34105</name>
</gene>
<dbReference type="Proteomes" id="UP001279012">
    <property type="component" value="Unassembled WGS sequence"/>
</dbReference>
<dbReference type="Pfam" id="PF20442">
    <property type="entry name" value="BrxL_N"/>
    <property type="match status" value="1"/>
</dbReference>
<evidence type="ECO:0000259" key="1">
    <source>
        <dbReference type="Pfam" id="PF20442"/>
    </source>
</evidence>
<evidence type="ECO:0000313" key="2">
    <source>
        <dbReference type="EMBL" id="MDX7019458.1"/>
    </source>
</evidence>
<feature type="non-terminal residue" evidence="2">
    <location>
        <position position="67"/>
    </location>
</feature>
<dbReference type="GO" id="GO:0008233">
    <property type="term" value="F:peptidase activity"/>
    <property type="evidence" value="ECO:0007669"/>
    <property type="project" value="UniProtKB-KW"/>
</dbReference>
<sequence length="67" mass="7690">MSEREIRDMKNSDLDGLLNLHFKGRVVRKDLTKQLKEGANVPVYVLEYLLGMYCASDDDEVVMQGLE</sequence>
<keyword evidence="2" id="KW-0378">Hydrolase</keyword>
<comment type="caution">
    <text evidence="2">The sequence shown here is derived from an EMBL/GenBank/DDBJ whole genome shotgun (WGS) entry which is preliminary data.</text>
</comment>
<reference evidence="2" key="1">
    <citation type="submission" date="2023-11" db="EMBL/GenBank/DDBJ databases">
        <title>Detection of rare carbapenemases in Enterobacterales - comparison of two colorimetric and two CIM-based carbapenemase assays.</title>
        <authorList>
            <person name="Schaffarczyk L."/>
            <person name="Noster J."/>
            <person name="Stelzer Y."/>
            <person name="Sattler J."/>
            <person name="Gatermann S."/>
            <person name="Hamprecht A."/>
        </authorList>
    </citation>
    <scope>NUCLEOTIDE SEQUENCE</scope>
    <source>
        <strain evidence="2">CIM-Cont-037</strain>
    </source>
</reference>
<dbReference type="AlphaFoldDB" id="A0AAW9EET0"/>
<accession>A0AAW9EET0</accession>